<evidence type="ECO:0000313" key="4">
    <source>
        <dbReference type="Proteomes" id="UP000321947"/>
    </source>
</evidence>
<dbReference type="STRING" id="1194695.A0A5D3D3I3"/>
<dbReference type="Proteomes" id="UP000321393">
    <property type="component" value="Unassembled WGS sequence"/>
</dbReference>
<dbReference type="Proteomes" id="UP000321947">
    <property type="component" value="Unassembled WGS sequence"/>
</dbReference>
<evidence type="ECO:0000313" key="3">
    <source>
        <dbReference type="Proteomes" id="UP000321393"/>
    </source>
</evidence>
<evidence type="ECO:0000313" key="2">
    <source>
        <dbReference type="EMBL" id="TYK18224.1"/>
    </source>
</evidence>
<dbReference type="EMBL" id="SSTD01007927">
    <property type="protein sequence ID" value="TYK18224.1"/>
    <property type="molecule type" value="Genomic_DNA"/>
</dbReference>
<reference evidence="3 4" key="1">
    <citation type="submission" date="2019-08" db="EMBL/GenBank/DDBJ databases">
        <title>Draft genome sequences of two oriental melons (Cucumis melo L. var makuwa).</title>
        <authorList>
            <person name="Kwon S.-Y."/>
        </authorList>
    </citation>
    <scope>NUCLEOTIDE SEQUENCE [LARGE SCALE GENOMIC DNA]</scope>
    <source>
        <strain evidence="4">cv. Chang Bougi</strain>
        <strain evidence="3">cv. SW 3</strain>
        <tissue evidence="2">Leaf</tissue>
    </source>
</reference>
<organism evidence="2 4">
    <name type="scientific">Cucumis melo var. makuwa</name>
    <name type="common">Oriental melon</name>
    <dbReference type="NCBI Taxonomy" id="1194695"/>
    <lineage>
        <taxon>Eukaryota</taxon>
        <taxon>Viridiplantae</taxon>
        <taxon>Streptophyta</taxon>
        <taxon>Embryophyta</taxon>
        <taxon>Tracheophyta</taxon>
        <taxon>Spermatophyta</taxon>
        <taxon>Magnoliopsida</taxon>
        <taxon>eudicotyledons</taxon>
        <taxon>Gunneridae</taxon>
        <taxon>Pentapetalae</taxon>
        <taxon>rosids</taxon>
        <taxon>fabids</taxon>
        <taxon>Cucurbitales</taxon>
        <taxon>Cucurbitaceae</taxon>
        <taxon>Benincaseae</taxon>
        <taxon>Cucumis</taxon>
    </lineage>
</organism>
<dbReference type="OrthoDB" id="1921976at2759"/>
<evidence type="ECO:0000313" key="1">
    <source>
        <dbReference type="EMBL" id="KAA0046688.1"/>
    </source>
</evidence>
<gene>
    <name evidence="2" type="ORF">E5676_scaffold411G001630</name>
    <name evidence="1" type="ORF">E6C27_scaffold427G00560</name>
</gene>
<sequence>MGNVTSVVSGVGKVVLSNGSIQEFNEPFTVAELMLEHPRQVVVEISKRIRIIILTKVDNSSFMVHHNIINKVYMMLPIRGGKPASLSSEDIRRVLLCANSALRSRSLLLSSSKVLPWFARACTATTTVTTTTTREYRAEIKKELDVVKMEGEEVGWETAEGRPEYLSRQLSGRGWKPSLDTIKEKKIEKKLSHWLFNF</sequence>
<accession>A0A5D3D3I3</accession>
<proteinExistence type="predicted"/>
<dbReference type="InterPro" id="IPR025322">
    <property type="entry name" value="PADRE_dom"/>
</dbReference>
<dbReference type="EMBL" id="SSTE01013763">
    <property type="protein sequence ID" value="KAA0046688.1"/>
    <property type="molecule type" value="Genomic_DNA"/>
</dbReference>
<name>A0A5D3D3I3_CUCMM</name>
<dbReference type="AlphaFoldDB" id="A0A5D3D3I3"/>
<dbReference type="Pfam" id="PF14009">
    <property type="entry name" value="PADRE"/>
    <property type="match status" value="1"/>
</dbReference>
<comment type="caution">
    <text evidence="2">The sequence shown here is derived from an EMBL/GenBank/DDBJ whole genome shotgun (WGS) entry which is preliminary data.</text>
</comment>
<protein>
    <submittedName>
        <fullName evidence="1 2">Multidrug resistance protein ABC transporter family protein</fullName>
    </submittedName>
</protein>